<comment type="caution">
    <text evidence="2">The sequence shown here is derived from an EMBL/GenBank/DDBJ whole genome shotgun (WGS) entry which is preliminary data.</text>
</comment>
<dbReference type="Gene3D" id="1.25.40.10">
    <property type="entry name" value="Tetratricopeptide repeat domain"/>
    <property type="match status" value="2"/>
</dbReference>
<gene>
    <name evidence="2" type="ORF">VPK24_05540</name>
</gene>
<dbReference type="Gene3D" id="2.160.20.80">
    <property type="entry name" value="E3 ubiquitin-protein ligase SopA"/>
    <property type="match status" value="2"/>
</dbReference>
<proteinExistence type="predicted"/>
<dbReference type="RefSeq" id="WP_393011156.1">
    <property type="nucleotide sequence ID" value="NZ_JAZAQF010000028.1"/>
</dbReference>
<dbReference type="Pfam" id="PF00805">
    <property type="entry name" value="Pentapeptide"/>
    <property type="match status" value="4"/>
</dbReference>
<dbReference type="PANTHER" id="PTHR14136:SF17">
    <property type="entry name" value="BTB_POZ DOMAIN-CONTAINING PROTEIN KCTD9"/>
    <property type="match status" value="1"/>
</dbReference>
<evidence type="ECO:0000259" key="1">
    <source>
        <dbReference type="Pfam" id="PF12770"/>
    </source>
</evidence>
<name>A0ABW7C7D3_9CYAN</name>
<keyword evidence="3" id="KW-1185">Reference proteome</keyword>
<evidence type="ECO:0000313" key="2">
    <source>
        <dbReference type="EMBL" id="MFG3817091.1"/>
    </source>
</evidence>
<feature type="domain" description="CHAT" evidence="1">
    <location>
        <begin position="716"/>
        <end position="1012"/>
    </location>
</feature>
<reference evidence="3" key="1">
    <citation type="journal article" date="2024" name="Algal Res.">
        <title>Biochemical, toxicological and genomic investigation of a high-biomass producing Limnothrix strain isolated from Italian shallow drinking water reservoir.</title>
        <authorList>
            <person name="Simonazzi M."/>
            <person name="Shishido T.K."/>
            <person name="Delbaje E."/>
            <person name="Wahlsten M."/>
            <person name="Fewer D.P."/>
            <person name="Sivonen K."/>
            <person name="Pezzolesi L."/>
            <person name="Pistocchi R."/>
        </authorList>
    </citation>
    <scope>NUCLEOTIDE SEQUENCE [LARGE SCALE GENOMIC DNA]</scope>
    <source>
        <strain evidence="3">LRLZ20PSL1</strain>
    </source>
</reference>
<dbReference type="SMART" id="SM00028">
    <property type="entry name" value="TPR"/>
    <property type="match status" value="5"/>
</dbReference>
<dbReference type="SUPFAM" id="SSF141571">
    <property type="entry name" value="Pentapeptide repeat-like"/>
    <property type="match status" value="1"/>
</dbReference>
<dbReference type="SUPFAM" id="SSF48452">
    <property type="entry name" value="TPR-like"/>
    <property type="match status" value="2"/>
</dbReference>
<dbReference type="InterPro" id="IPR051082">
    <property type="entry name" value="Pentapeptide-BTB/POZ_domain"/>
</dbReference>
<protein>
    <submittedName>
        <fullName evidence="2">CHAT domain-containing protein</fullName>
    </submittedName>
</protein>
<accession>A0ABW7C7D3</accession>
<sequence>MATWLDRSGNRLLVLLLWGSCLGGGGDRAWAFDPEHLRQLFATNQCEGCDLSGADLSGQRMSYANLSGADLRGANLSGANLKSVLAWRANLAGANLTGANLEDASLSRANLQGVNLRSATLEDCDLDGTDLTGVDLSGVDLSRVNFNGSNLTGAQLMGADLSWAELNRANLTNADLTGAILFGADLNQANLTGAKLDGANIDGAEMAGVIGYSGPLPKAGPAILIQEQQDSAEGNRLLEQGVSLFGQGQLPEAQATWEQALGIYRRDRDGAGAAAAMAQLALVNFQRGQLDQAIDWGFQALNLARQERSASAESVALGIIGNVHYERADYLKALEFYQQRLQASAGGPFYHAALIDRAKGAIAIGDYATGMIDSLEVLNDSLQTATPVRRLGALITMVQGLIGAGDYAQARRYLSEARQDLKGVSNRLWEPEFWQLSSALDLNQGNFAAAIAAAERAWAIAPSPRLKYAAQRSIGLAQAAQGNWGAAIKSYEAALKIAQMVNDRRGQVEVLSDLGLALHQSGDLNRAASVLTQASEGWDELVKTFIGEDYFKVGFIELQTQVNQRLQDVYLAQNRPEQALVVSEQGRSRVFLDLMMGKLAAQGRLSNPDAAVSVESIQATARSQRATLVIYAVQQEDSTTYCSIYSKSCQLTTAKPQTSALNPPPPDKVNIWVVSPEGQIHFRRGQLPQAENQPHPVPLNDLVSRSRSKVTFQQLPSLRQLHSLLIEPIADLLPKQPSDRVVFIPQGTLFLVPFAALRNADGQYLIQNHTLSVSPSIRVLALASSQLPPLSAGQPQPLRGPALVVGNPTMPQIPDHNLGDQERSLAPLPGASLEARAIAQLLNTQPLEGAAATETAVTARMEESQIIHLATHGLLDDYFGEGVIPAVPGALALAPSANPEGDDQDGFLTTEEILNLKLKAQLVVLSACDTGRGRLTSDGAIGLSRAFIVAGAPNTVVSLWAVPDQPTSELMLTFYREFLKSGDRAAALRVAMLDTQQRHPDPVNWAAFSLVGAAR</sequence>
<dbReference type="InterPro" id="IPR001646">
    <property type="entry name" value="5peptide_repeat"/>
</dbReference>
<dbReference type="InterPro" id="IPR011990">
    <property type="entry name" value="TPR-like_helical_dom_sf"/>
</dbReference>
<dbReference type="Pfam" id="PF13424">
    <property type="entry name" value="TPR_12"/>
    <property type="match status" value="2"/>
</dbReference>
<dbReference type="InterPro" id="IPR024983">
    <property type="entry name" value="CHAT_dom"/>
</dbReference>
<organism evidence="2 3">
    <name type="scientific">Limnothrix redekei LRLZ20PSL1</name>
    <dbReference type="NCBI Taxonomy" id="3112953"/>
    <lineage>
        <taxon>Bacteria</taxon>
        <taxon>Bacillati</taxon>
        <taxon>Cyanobacteriota</taxon>
        <taxon>Cyanophyceae</taxon>
        <taxon>Pseudanabaenales</taxon>
        <taxon>Pseudanabaenaceae</taxon>
        <taxon>Limnothrix</taxon>
    </lineage>
</organism>
<evidence type="ECO:0000313" key="3">
    <source>
        <dbReference type="Proteomes" id="UP001604335"/>
    </source>
</evidence>
<dbReference type="EMBL" id="JAZAQF010000028">
    <property type="protein sequence ID" value="MFG3817091.1"/>
    <property type="molecule type" value="Genomic_DNA"/>
</dbReference>
<dbReference type="PANTHER" id="PTHR14136">
    <property type="entry name" value="BTB_POZ DOMAIN-CONTAINING PROTEIN KCTD9"/>
    <property type="match status" value="1"/>
</dbReference>
<dbReference type="Proteomes" id="UP001604335">
    <property type="component" value="Unassembled WGS sequence"/>
</dbReference>
<dbReference type="InterPro" id="IPR019734">
    <property type="entry name" value="TPR_rpt"/>
</dbReference>
<dbReference type="Pfam" id="PF12770">
    <property type="entry name" value="CHAT"/>
    <property type="match status" value="1"/>
</dbReference>